<dbReference type="EMBL" id="JABDTM020027540">
    <property type="protein sequence ID" value="KAH0810346.1"/>
    <property type="molecule type" value="Genomic_DNA"/>
</dbReference>
<name>A0A8J6H9R3_TENMO</name>
<dbReference type="Pfam" id="PF00520">
    <property type="entry name" value="Ion_trans"/>
    <property type="match status" value="1"/>
</dbReference>
<dbReference type="PANTHER" id="PTHR10027:SF33">
    <property type="entry name" value="CALCIUM-ACTIVATED POTASSIUM CHANNEL SUBUNIT ALPHA-1-RELATED"/>
    <property type="match status" value="1"/>
</dbReference>
<dbReference type="PANTHER" id="PTHR10027">
    <property type="entry name" value="CALCIUM-ACTIVATED POTASSIUM CHANNEL ALPHA CHAIN"/>
    <property type="match status" value="1"/>
</dbReference>
<feature type="transmembrane region" description="Helical" evidence="18">
    <location>
        <begin position="426"/>
        <end position="446"/>
    </location>
</feature>
<feature type="domain" description="RCK N-terminal" evidence="19">
    <location>
        <begin position="1423"/>
        <end position="1576"/>
    </location>
</feature>
<evidence type="ECO:0000256" key="13">
    <source>
        <dbReference type="ARBA" id="ARBA00023303"/>
    </source>
</evidence>
<evidence type="ECO:0000256" key="10">
    <source>
        <dbReference type="ARBA" id="ARBA00022989"/>
    </source>
</evidence>
<dbReference type="GO" id="GO:0050804">
    <property type="term" value="P:modulation of chemical synaptic transmission"/>
    <property type="evidence" value="ECO:0007669"/>
    <property type="project" value="UniProtKB-ARBA"/>
</dbReference>
<evidence type="ECO:0000256" key="12">
    <source>
        <dbReference type="ARBA" id="ARBA00023136"/>
    </source>
</evidence>
<evidence type="ECO:0000256" key="18">
    <source>
        <dbReference type="SAM" id="Phobius"/>
    </source>
</evidence>
<evidence type="ECO:0000256" key="4">
    <source>
        <dbReference type="ARBA" id="ARBA00022553"/>
    </source>
</evidence>
<dbReference type="Pfam" id="PF03493">
    <property type="entry name" value="BK_channel_a"/>
    <property type="match status" value="2"/>
</dbReference>
<comment type="caution">
    <text evidence="20">The sequence shown here is derived from an EMBL/GenBank/DDBJ whole genome shotgun (WGS) entry which is preliminary data.</text>
</comment>
<dbReference type="SUPFAM" id="SSF51735">
    <property type="entry name" value="NAD(P)-binding Rossmann-fold domains"/>
    <property type="match status" value="1"/>
</dbReference>
<keyword evidence="13" id="KW-0407">Ion channel</keyword>
<evidence type="ECO:0000256" key="5">
    <source>
        <dbReference type="ARBA" id="ARBA00022692"/>
    </source>
</evidence>
<evidence type="ECO:0000313" key="20">
    <source>
        <dbReference type="EMBL" id="KAH0810346.1"/>
    </source>
</evidence>
<reference evidence="20" key="2">
    <citation type="submission" date="2021-08" db="EMBL/GenBank/DDBJ databases">
        <authorList>
            <person name="Eriksson T."/>
        </authorList>
    </citation>
    <scope>NUCLEOTIDE SEQUENCE</scope>
    <source>
        <strain evidence="20">Stoneville</strain>
        <tissue evidence="20">Whole head</tissue>
    </source>
</reference>
<protein>
    <recommendedName>
        <fullName evidence="14">BK channel</fullName>
    </recommendedName>
    <alternativeName>
        <fullName evidence="15">Maxi K channel</fullName>
    </alternativeName>
</protein>
<dbReference type="InterPro" id="IPR003148">
    <property type="entry name" value="RCK_N"/>
</dbReference>
<feature type="compositionally biased region" description="Low complexity" evidence="17">
    <location>
        <begin position="896"/>
        <end position="906"/>
    </location>
</feature>
<feature type="region of interest" description="Disordered" evidence="17">
    <location>
        <begin position="896"/>
        <end position="915"/>
    </location>
</feature>
<keyword evidence="4" id="KW-0597">Phosphoprotein</keyword>
<dbReference type="FunFam" id="1.20.120.350:FF:000035">
    <property type="entry name" value="Calcium-activated potassium channel slowpoke"/>
    <property type="match status" value="1"/>
</dbReference>
<feature type="domain" description="RCK N-terminal" evidence="19">
    <location>
        <begin position="676"/>
        <end position="811"/>
    </location>
</feature>
<dbReference type="GO" id="GO:0034702">
    <property type="term" value="C:monoatomic ion channel complex"/>
    <property type="evidence" value="ECO:0007669"/>
    <property type="project" value="UniProtKB-KW"/>
</dbReference>
<evidence type="ECO:0000313" key="21">
    <source>
        <dbReference type="Proteomes" id="UP000719412"/>
    </source>
</evidence>
<keyword evidence="7" id="KW-0106">Calcium</keyword>
<dbReference type="InterPro" id="IPR048735">
    <property type="entry name" value="Slowpoke-like_C"/>
</dbReference>
<evidence type="ECO:0000256" key="8">
    <source>
        <dbReference type="ARBA" id="ARBA00022882"/>
    </source>
</evidence>
<evidence type="ECO:0000256" key="6">
    <source>
        <dbReference type="ARBA" id="ARBA00022826"/>
    </source>
</evidence>
<keyword evidence="2" id="KW-0813">Transport</keyword>
<keyword evidence="3" id="KW-0633">Potassium transport</keyword>
<feature type="region of interest" description="Disordered" evidence="17">
    <location>
        <begin position="506"/>
        <end position="531"/>
    </location>
</feature>
<evidence type="ECO:0000256" key="2">
    <source>
        <dbReference type="ARBA" id="ARBA00022448"/>
    </source>
</evidence>
<evidence type="ECO:0000256" key="16">
    <source>
        <dbReference type="ARBA" id="ARBA00060897"/>
    </source>
</evidence>
<evidence type="ECO:0000256" key="3">
    <source>
        <dbReference type="ARBA" id="ARBA00022538"/>
    </source>
</evidence>
<organism evidence="20 21">
    <name type="scientific">Tenebrio molitor</name>
    <name type="common">Yellow mealworm beetle</name>
    <dbReference type="NCBI Taxonomy" id="7067"/>
    <lineage>
        <taxon>Eukaryota</taxon>
        <taxon>Metazoa</taxon>
        <taxon>Ecdysozoa</taxon>
        <taxon>Arthropoda</taxon>
        <taxon>Hexapoda</taxon>
        <taxon>Insecta</taxon>
        <taxon>Pterygota</taxon>
        <taxon>Neoptera</taxon>
        <taxon>Endopterygota</taxon>
        <taxon>Coleoptera</taxon>
        <taxon>Polyphaga</taxon>
        <taxon>Cucujiformia</taxon>
        <taxon>Tenebrionidae</taxon>
        <taxon>Tenebrio</taxon>
    </lineage>
</organism>
<keyword evidence="10 18" id="KW-1133">Transmembrane helix</keyword>
<dbReference type="GO" id="GO:0009410">
    <property type="term" value="P:response to xenobiotic stimulus"/>
    <property type="evidence" value="ECO:0007669"/>
    <property type="project" value="UniProtKB-ARBA"/>
</dbReference>
<dbReference type="GO" id="GO:0045211">
    <property type="term" value="C:postsynaptic membrane"/>
    <property type="evidence" value="ECO:0007669"/>
    <property type="project" value="TreeGrafter"/>
</dbReference>
<dbReference type="Pfam" id="PF22614">
    <property type="entry name" value="Slo-like_RCK"/>
    <property type="match status" value="3"/>
</dbReference>
<feature type="transmembrane region" description="Helical" evidence="18">
    <location>
        <begin position="364"/>
        <end position="385"/>
    </location>
</feature>
<evidence type="ECO:0000256" key="14">
    <source>
        <dbReference type="ARBA" id="ARBA00029579"/>
    </source>
</evidence>
<dbReference type="InterPro" id="IPR036291">
    <property type="entry name" value="NAD(P)-bd_dom_sf"/>
</dbReference>
<feature type="transmembrane region" description="Helical" evidence="18">
    <location>
        <begin position="400"/>
        <end position="419"/>
    </location>
</feature>
<evidence type="ECO:0000256" key="9">
    <source>
        <dbReference type="ARBA" id="ARBA00022958"/>
    </source>
</evidence>
<comment type="subcellular location">
    <subcellularLocation>
        <location evidence="1">Membrane</location>
        <topology evidence="1">Multi-pass membrane protein</topology>
    </subcellularLocation>
</comment>
<keyword evidence="21" id="KW-1185">Reference proteome</keyword>
<dbReference type="PROSITE" id="PS51201">
    <property type="entry name" value="RCK_N"/>
    <property type="match status" value="2"/>
</dbReference>
<feature type="region of interest" description="Disordered" evidence="17">
    <location>
        <begin position="1822"/>
        <end position="1846"/>
    </location>
</feature>
<dbReference type="PRINTS" id="PR01449">
    <property type="entry name" value="BKCHANNELA"/>
</dbReference>
<gene>
    <name evidence="20" type="ORF">GEV33_012447</name>
</gene>
<keyword evidence="9" id="KW-0630">Potassium</keyword>
<keyword evidence="12 18" id="KW-0472">Membrane</keyword>
<dbReference type="FunFam" id="3.40.50.720:FF:001832">
    <property type="entry name" value="Calcium-activated potassium channel slowpoke-like Protein"/>
    <property type="match status" value="1"/>
</dbReference>
<proteinExistence type="inferred from homology"/>
<feature type="transmembrane region" description="Helical" evidence="18">
    <location>
        <begin position="27"/>
        <end position="51"/>
    </location>
</feature>
<feature type="transmembrane region" description="Helical" evidence="18">
    <location>
        <begin position="240"/>
        <end position="260"/>
    </location>
</feature>
<keyword evidence="5 18" id="KW-0812">Transmembrane</keyword>
<dbReference type="GO" id="GO:0060072">
    <property type="term" value="F:large conductance calcium-activated potassium channel activity"/>
    <property type="evidence" value="ECO:0007669"/>
    <property type="project" value="TreeGrafter"/>
</dbReference>
<dbReference type="Proteomes" id="UP000719412">
    <property type="component" value="Unassembled WGS sequence"/>
</dbReference>
<dbReference type="Gene3D" id="1.10.287.70">
    <property type="match status" value="1"/>
</dbReference>
<comment type="similarity">
    <text evidence="16">Belongs to the potassium channel family. Calcium-activated (TC 1.A.1.3) subfamily. Slo sub-subfamily.</text>
</comment>
<evidence type="ECO:0000256" key="15">
    <source>
        <dbReference type="ARBA" id="ARBA00031999"/>
    </source>
</evidence>
<evidence type="ECO:0000256" key="1">
    <source>
        <dbReference type="ARBA" id="ARBA00004141"/>
    </source>
</evidence>
<dbReference type="InterPro" id="IPR047871">
    <property type="entry name" value="K_chnl_Slo-like"/>
</dbReference>
<evidence type="ECO:0000256" key="17">
    <source>
        <dbReference type="SAM" id="MobiDB-lite"/>
    </source>
</evidence>
<dbReference type="FunFam" id="1.10.287.70:FF:000015">
    <property type="entry name" value="Calcium-activated potassium channel subunit alpha-1 isoform X7"/>
    <property type="match status" value="1"/>
</dbReference>
<dbReference type="InterPro" id="IPR003929">
    <property type="entry name" value="K_chnl_BK_asu"/>
</dbReference>
<keyword evidence="11" id="KW-0406">Ion transport</keyword>
<dbReference type="Gene3D" id="3.40.50.720">
    <property type="entry name" value="NAD(P)-binding Rossmann-like Domain"/>
    <property type="match status" value="2"/>
</dbReference>
<sequence length="1846" mass="207019">MTSEEAANEPPISSTDAPDTCLDERKYWCFLLSSIFTFLAGLLIVLVWRLFAFLCCRKEVQYGPNDPKQKEQKAARQGKQEFEGTFMTEAKDWAGELISGQTTTGRILVSDMPSGGDHRPRDTFFSLSLYYVDTGPARLHPPPRPNVKTPFLAHLSMDDHPHTTPHPFFHINRKERKPPSPSTVAKRIERHSAFWRFRVRIPPGLILVESKYRGIYDIYRVLRRNNPTKYHSNRHVTLQILFQVVLVFILSIASLIIYFIDASNEGVERCQEWSNNITQQIDLAFNIFFMVYFLIRFIAASDKLWFMLEMYSFVDYFTIPPSFVSIYLDRTWIGLRFLRALRLMTVPDILQYLNILKTSSSIRLAQLVSIFISVWLTAAGIIHLLENSGDPLEFKNPNPLPYWTCVYFLIVTMSTVGYGDVYCHTVLGRTFLVFFLLVGLIENITMRADRSVHDRVVHATVRTEPMQNVVVAVFASWIPEITELAANRPKYGGKYSKDVRRRLKRDKIPSPSSSGLPPLPPPSAWGSSGPRVRRPPSCLSAIFASCIPEIIDLIGTRPKYGGTLKNERGRRHIVVCGHITYESVSHFLKDFLHEDREDVDVEVVFLHRTKMRNAILVDPNRTDRNATADTASETLITSPTDVIPSRRTPHFCPQLNDCVTLVSRKEPDLELEGLLKRHYTTVEFFQGTMMNAVDLERVKWLTVEMCRKPPDLELEGLFKRHFTTVEFFQGTIMNPIDLQRVKVHEADACLVLANKYCQDPDAEDAANIMRVISIKNYSDDIRVIIQLMQYHNKAYLLNIPSWDWKQGDDVICLAELKLGFIAQSCLAPGFSTMMANLFAMRSFKTSPDMQVWTNDYLRGTGMEMYTETLSPSFIGMPFAQATEALSDHFFETTTSGATPVGTAPTGGQSGAEGGGVRQRRRVTVVLVRLPSKRATSDDRSDGWLWSVTCQVLSGDVLWFQSPDTQVWQNDYLQGTGCEMYTETLSPSFTGMTFPQASDCFFLDEHARDLLDGPTPSRSSPSTPVLLKIRTFARLCFTKLKLLLLAIEVKGTEGADTKISINPRGAKIVANTQGFFIAQSADEVKRSVAQRFPSGLPSTSVCCRAWFYCKACHDEIKDETLIKKCKCKNYVGMIMMQTGMVKQGLNAPYQRCLDDRAPRPLPSRACPRNFTPTSHYPLYKPDRSLSPSPGLFDVLFCKVGEEPSGSSPTSRLGQHFGCPFVTTNDDFCLVRCTVATFRKGVRAIQMVGRASEDFTYSNDHHPPPTFTPPELPKKVHVRGDMNRHDDMHLTHRNQNQQRNSTVPNMVNSIKQVNKVKPNVTRNENIVSPGYNSRPPEQDTSTYAGYHLAYEVKKLMPTSRSSGGTNQNNNGVALPVGLADDQAKDFDFEKTEMKYDSTGMFHWGPAKNLEECILDRNQAAMTVLNGHVVVCLFADPDSPLIGLRNLVMPLRASNFHYHELKHVVIVGSVDYIRREWKMLQNLPKISVLNVRATQGSPLSRADLRAVNVNLCDMCCILSAKVPSNDDPTLADKEAILASLNIKAMTFDDTIGVLSQSNGDNEAGTPVGSPIILQRRGSVYGANVPMITELVNDSNVQFLDQDDDDDPDTELYLTQPFACGTAFAVSVLDSLMSTTYFNQNALTLIRSLITGGATPELELILAEGAGLRGGYSTPDSLSNRDRCRVGQISLYDGPLAQFGETGKYGDLFVAALKQFGMLCIGLYRFRDTSSSCDASSKRYVITNPPDDFQLLPTDQVNRTSQVTTLISFFIASPFEKRFEKGPWGEPPLATNRAMLIMNLASDKINKNTQKVFVLMQFDPGLEYKQVRGRTGTGQGSGTGGGGTNKDDNS</sequence>
<dbReference type="SUPFAM" id="SSF81324">
    <property type="entry name" value="Voltage-gated potassium channels"/>
    <property type="match status" value="1"/>
</dbReference>
<dbReference type="Pfam" id="PF21014">
    <property type="entry name" value="Slowpoke_C"/>
    <property type="match status" value="1"/>
</dbReference>
<dbReference type="InterPro" id="IPR005821">
    <property type="entry name" value="Ion_trans_dom"/>
</dbReference>
<evidence type="ECO:0000256" key="7">
    <source>
        <dbReference type="ARBA" id="ARBA00022837"/>
    </source>
</evidence>
<evidence type="ECO:0000259" key="19">
    <source>
        <dbReference type="PROSITE" id="PS51201"/>
    </source>
</evidence>
<feature type="compositionally biased region" description="Gly residues" evidence="17">
    <location>
        <begin position="1827"/>
        <end position="1840"/>
    </location>
</feature>
<evidence type="ECO:0000256" key="11">
    <source>
        <dbReference type="ARBA" id="ARBA00023065"/>
    </source>
</evidence>
<keyword evidence="8" id="KW-0851">Voltage-gated channel</keyword>
<feature type="transmembrane region" description="Helical" evidence="18">
    <location>
        <begin position="281"/>
        <end position="299"/>
    </location>
</feature>
<keyword evidence="6" id="KW-0631">Potassium channel</keyword>
<reference evidence="20" key="1">
    <citation type="journal article" date="2020" name="J Insects Food Feed">
        <title>The yellow mealworm (Tenebrio molitor) genome: a resource for the emerging insects as food and feed industry.</title>
        <authorList>
            <person name="Eriksson T."/>
            <person name="Andere A."/>
            <person name="Kelstrup H."/>
            <person name="Emery V."/>
            <person name="Picard C."/>
        </authorList>
    </citation>
    <scope>NUCLEOTIDE SEQUENCE</scope>
    <source>
        <strain evidence="20">Stoneville</strain>
        <tissue evidence="20">Whole head</tissue>
    </source>
</reference>
<accession>A0A8J6H9R3</accession>